<dbReference type="InterPro" id="IPR004482">
    <property type="entry name" value="Mg_chelat-rel"/>
</dbReference>
<keyword evidence="2" id="KW-0067">ATP-binding</keyword>
<evidence type="ECO:0000313" key="6">
    <source>
        <dbReference type="Proteomes" id="UP000823616"/>
    </source>
</evidence>
<dbReference type="Gene3D" id="3.40.50.300">
    <property type="entry name" value="P-loop containing nucleotide triphosphate hydrolases"/>
    <property type="match status" value="1"/>
</dbReference>
<evidence type="ECO:0000256" key="1">
    <source>
        <dbReference type="ARBA" id="ARBA00022741"/>
    </source>
</evidence>
<feature type="domain" description="MCM C-terminal AAA(+) ATPase" evidence="4">
    <location>
        <begin position="319"/>
        <end position="379"/>
    </location>
</feature>
<evidence type="ECO:0000256" key="2">
    <source>
        <dbReference type="ARBA" id="ARBA00022840"/>
    </source>
</evidence>
<dbReference type="InterPro" id="IPR020568">
    <property type="entry name" value="Ribosomal_Su5_D2-typ_SF"/>
</dbReference>
<dbReference type="InterPro" id="IPR000523">
    <property type="entry name" value="Mg_chelatse_chII-like_cat_dom"/>
</dbReference>
<dbReference type="SUPFAM" id="SSF54211">
    <property type="entry name" value="Ribosomal protein S5 domain 2-like"/>
    <property type="match status" value="1"/>
</dbReference>
<dbReference type="SUPFAM" id="SSF52540">
    <property type="entry name" value="P-loop containing nucleoside triphosphate hydrolases"/>
    <property type="match status" value="1"/>
</dbReference>
<proteinExistence type="predicted"/>
<dbReference type="Pfam" id="PF13541">
    <property type="entry name" value="ChlI"/>
    <property type="match status" value="1"/>
</dbReference>
<dbReference type="InterPro" id="IPR025158">
    <property type="entry name" value="Mg_chelat-rel_C"/>
</dbReference>
<evidence type="ECO:0000313" key="5">
    <source>
        <dbReference type="EMBL" id="MBO8450892.1"/>
    </source>
</evidence>
<dbReference type="Gene3D" id="3.30.230.10">
    <property type="match status" value="1"/>
</dbReference>
<dbReference type="PANTHER" id="PTHR32039:SF7">
    <property type="entry name" value="COMPETENCE PROTEIN COMM"/>
    <property type="match status" value="1"/>
</dbReference>
<dbReference type="EMBL" id="JADIMS010000136">
    <property type="protein sequence ID" value="MBO8450892.1"/>
    <property type="molecule type" value="Genomic_DNA"/>
</dbReference>
<evidence type="ECO:0000256" key="3">
    <source>
        <dbReference type="SAM" id="MobiDB-lite"/>
    </source>
</evidence>
<dbReference type="InterPro" id="IPR045006">
    <property type="entry name" value="CHLI-like"/>
</dbReference>
<dbReference type="GO" id="GO:0005524">
    <property type="term" value="F:ATP binding"/>
    <property type="evidence" value="ECO:0007669"/>
    <property type="project" value="UniProtKB-KW"/>
</dbReference>
<dbReference type="GO" id="GO:0003677">
    <property type="term" value="F:DNA binding"/>
    <property type="evidence" value="ECO:0007669"/>
    <property type="project" value="InterPro"/>
</dbReference>
<dbReference type="PROSITE" id="PS50051">
    <property type="entry name" value="MCM_2"/>
    <property type="match status" value="1"/>
</dbReference>
<sequence>MEIVSFSRFGYGGEIVKVETDLRRGIPATDIVGLPDGAVREAKERVRAAIRNSSLEFPRERILISLSPADLKKEGSAFDLAIALSVLTAQNEFPWENFPEPVLVLGELELSGAVRRVRGTSSAVAGAAEAGIRVFLLPGENRTEAGEIPGARIFPVSTLAQAYGVLQELCLTQTPQQPPEAPDSGKRKPEEYRVLWPEIPAAEGSLDDVEGQETLVRALTVAAAGGHHTIVYGPPGCGKTMAVTRFRSILPKPDAATAATILRIRSIAGISADKTEEENAAMSFRPAPAEDAEFPDAPFRAPHPNCSLEGMAGGGKFCQPGEISLAHGGVLFLDETALFKASVLQALRAPMEAGHITLSRAGRRTTFPARFQLLAAMNPCPCGKFGVPGKICTCTPAMVEKYWQQLTEPVLDRLDLRVEVPFPAKLPGAGGTDQTGGITGHTDRQNRLRTLRSQIARARLIQWERNRKPERTYAGPDWLNACLTPAEIPEVCILTAGAESLLQQAAEKNRLSGRSVHSLRKTARTIADLDASDKIHGRHMEEALFFRTWSPSVPDFL</sequence>
<dbReference type="PANTHER" id="PTHR32039">
    <property type="entry name" value="MAGNESIUM-CHELATASE SUBUNIT CHLI"/>
    <property type="match status" value="1"/>
</dbReference>
<dbReference type="Proteomes" id="UP000823616">
    <property type="component" value="Unassembled WGS sequence"/>
</dbReference>
<comment type="caution">
    <text evidence="5">The sequence shown here is derived from an EMBL/GenBank/DDBJ whole genome shotgun (WGS) entry which is preliminary data.</text>
</comment>
<reference evidence="5" key="2">
    <citation type="journal article" date="2021" name="PeerJ">
        <title>Extensive microbial diversity within the chicken gut microbiome revealed by metagenomics and culture.</title>
        <authorList>
            <person name="Gilroy R."/>
            <person name="Ravi A."/>
            <person name="Getino M."/>
            <person name="Pursley I."/>
            <person name="Horton D.L."/>
            <person name="Alikhan N.F."/>
            <person name="Baker D."/>
            <person name="Gharbi K."/>
            <person name="Hall N."/>
            <person name="Watson M."/>
            <person name="Adriaenssens E.M."/>
            <person name="Foster-Nyarko E."/>
            <person name="Jarju S."/>
            <person name="Secka A."/>
            <person name="Antonio M."/>
            <person name="Oren A."/>
            <person name="Chaudhuri R.R."/>
            <person name="La Ragione R."/>
            <person name="Hildebrand F."/>
            <person name="Pallen M.J."/>
        </authorList>
    </citation>
    <scope>NUCLEOTIDE SEQUENCE</scope>
    <source>
        <strain evidence="5">B3-4054</strain>
    </source>
</reference>
<feature type="compositionally biased region" description="Gly residues" evidence="3">
    <location>
        <begin position="428"/>
        <end position="439"/>
    </location>
</feature>
<protein>
    <submittedName>
        <fullName evidence="5">YifB family Mg chelatase-like AAA ATPase</fullName>
    </submittedName>
</protein>
<keyword evidence="1" id="KW-0547">Nucleotide-binding</keyword>
<dbReference type="Pfam" id="PF01078">
    <property type="entry name" value="Mg_chelatase"/>
    <property type="match status" value="1"/>
</dbReference>
<dbReference type="AlphaFoldDB" id="A0A9D9EPF6"/>
<dbReference type="NCBIfam" id="TIGR00368">
    <property type="entry name" value="YifB family Mg chelatase-like AAA ATPase"/>
    <property type="match status" value="1"/>
</dbReference>
<reference evidence="5" key="1">
    <citation type="submission" date="2020-10" db="EMBL/GenBank/DDBJ databases">
        <authorList>
            <person name="Gilroy R."/>
        </authorList>
    </citation>
    <scope>NUCLEOTIDE SEQUENCE</scope>
    <source>
        <strain evidence="5">B3-4054</strain>
    </source>
</reference>
<dbReference type="InterPro" id="IPR001208">
    <property type="entry name" value="MCM_dom"/>
</dbReference>
<accession>A0A9D9EPF6</accession>
<gene>
    <name evidence="5" type="ORF">IAA96_07280</name>
</gene>
<dbReference type="Pfam" id="PF13335">
    <property type="entry name" value="Mg_chelatase_C"/>
    <property type="match status" value="1"/>
</dbReference>
<organism evidence="5 6">
    <name type="scientific">Candidatus Avitreponema avistercoris</name>
    <dbReference type="NCBI Taxonomy" id="2840705"/>
    <lineage>
        <taxon>Bacteria</taxon>
        <taxon>Pseudomonadati</taxon>
        <taxon>Spirochaetota</taxon>
        <taxon>Spirochaetia</taxon>
        <taxon>Spirochaetales</taxon>
        <taxon>Candidatus Avitreponema</taxon>
    </lineage>
</organism>
<name>A0A9D9EPF6_9SPIR</name>
<dbReference type="InterPro" id="IPR027417">
    <property type="entry name" value="P-loop_NTPase"/>
</dbReference>
<feature type="region of interest" description="Disordered" evidence="3">
    <location>
        <begin position="425"/>
        <end position="444"/>
    </location>
</feature>
<dbReference type="InterPro" id="IPR014721">
    <property type="entry name" value="Ribsml_uS5_D2-typ_fold_subgr"/>
</dbReference>
<evidence type="ECO:0000259" key="4">
    <source>
        <dbReference type="PROSITE" id="PS50051"/>
    </source>
</evidence>